<dbReference type="GO" id="GO:0016887">
    <property type="term" value="F:ATP hydrolysis activity"/>
    <property type="evidence" value="ECO:0007669"/>
    <property type="project" value="RHEA"/>
</dbReference>
<evidence type="ECO:0000256" key="3">
    <source>
        <dbReference type="ARBA" id="ARBA00022723"/>
    </source>
</evidence>
<comment type="cofactor">
    <cofactor evidence="12">
        <name>Zn(2+)</name>
        <dbReference type="ChEBI" id="CHEBI:29105"/>
    </cofactor>
    <text evidence="12">Binds 2 zinc ions per subunit.</text>
</comment>
<comment type="catalytic activity">
    <reaction evidence="12">
        <text>Couples ATP hydrolysis with the unwinding of duplex DNA by translocating in the 3'-5' direction.</text>
        <dbReference type="EC" id="5.6.2.4"/>
    </reaction>
</comment>
<comment type="similarity">
    <text evidence="12">Belongs to the helicase family. PriA subfamily.</text>
</comment>
<evidence type="ECO:0000256" key="6">
    <source>
        <dbReference type="ARBA" id="ARBA00022806"/>
    </source>
</evidence>
<dbReference type="GO" id="GO:0006269">
    <property type="term" value="P:DNA replication, synthesis of primer"/>
    <property type="evidence" value="ECO:0007669"/>
    <property type="project" value="UniProtKB-KW"/>
</dbReference>
<keyword evidence="7 12" id="KW-0862">Zinc</keyword>
<dbReference type="InterPro" id="IPR005259">
    <property type="entry name" value="PriA"/>
</dbReference>
<sequence length="752" mass="83625">MLRYADIVLPLAQPAYTFAVPEGAAVAAGQAVAVQFGPRKFYTGIVWRVHDRKPDFKRIKSIHRVLYDAPLLSAQQMSLWEWVASYYMCSVGEVMRVALPSLMKPSGDTEEEFSDDEFRPRTECYVALSRELHDETAFHEACEKLERRAPKQYEALLELAAAGDETRISTGEVARRLLRADYAVLHALERKKLIVCTERERTVERGGSAFRLPELTAHQQAALDALRGEFAAGKTTALLQGITGSGKTEIYIHLIAEVLARGGDVLLLVPEIALTAQLIARMERIFGSRVTPYHSKLTNRRRTETYLRLNRSEGGEFVVGVRSSIFLPLKRLQLIIVDEEHDASYKQTEPAPRYNARDCAVVMARLVGGRTLLGSATPSLETWLNAASGKYGRAELSERYGDARPPEILVSDTLRAAKRGERKAHFNKLLLDKIGEALDRGEQVMLFQNRRGFSPYVECTECGWTARCPHCNVTLTYHKSGRKLVCHYCGYTAEVPAKCPSCKVTDVIPMGFGTEKVEEEIAKIFPEARIARLDRDSVTSEKAFNAIIADFEARKTDILVGTQMITKGFDFGGVSLVGILNADNLVNNPDFRAAERAFQLMMQVAGRAGRRAEGGEVVIQTSEPGHPVIRQVVAGDFGAMARAQLAEREAFFYPPYARLTSLTLRHRDPVVLRQGIMELAARLRVRFGRRVLGPMTPPVDRIRGEYLAGLLLKIESGASSARARELLAAELKTFSENPAFKAVTVVVNVDPQ</sequence>
<dbReference type="GO" id="GO:1990077">
    <property type="term" value="C:primosome complex"/>
    <property type="evidence" value="ECO:0007669"/>
    <property type="project" value="UniProtKB-UniRule"/>
</dbReference>
<dbReference type="SMART" id="SM00487">
    <property type="entry name" value="DEXDc"/>
    <property type="match status" value="1"/>
</dbReference>
<dbReference type="EMBL" id="FNRI01000004">
    <property type="protein sequence ID" value="SEA53791.1"/>
    <property type="molecule type" value="Genomic_DNA"/>
</dbReference>
<evidence type="ECO:0000256" key="12">
    <source>
        <dbReference type="HAMAP-Rule" id="MF_00983"/>
    </source>
</evidence>
<evidence type="ECO:0000256" key="5">
    <source>
        <dbReference type="ARBA" id="ARBA00022801"/>
    </source>
</evidence>
<dbReference type="PANTHER" id="PTHR30580">
    <property type="entry name" value="PRIMOSOMAL PROTEIN N"/>
    <property type="match status" value="1"/>
</dbReference>
<dbReference type="GO" id="GO:0008270">
    <property type="term" value="F:zinc ion binding"/>
    <property type="evidence" value="ECO:0007669"/>
    <property type="project" value="UniProtKB-UniRule"/>
</dbReference>
<keyword evidence="9 12" id="KW-0238">DNA-binding</keyword>
<dbReference type="Gene3D" id="3.40.1440.60">
    <property type="entry name" value="PriA, 3(prime) DNA-binding domain"/>
    <property type="match status" value="1"/>
</dbReference>
<evidence type="ECO:0000256" key="8">
    <source>
        <dbReference type="ARBA" id="ARBA00022840"/>
    </source>
</evidence>
<dbReference type="Pfam" id="PF04851">
    <property type="entry name" value="ResIII"/>
    <property type="match status" value="1"/>
</dbReference>
<feature type="binding site" evidence="12">
    <location>
        <position position="499"/>
    </location>
    <ligand>
        <name>Zn(2+)</name>
        <dbReference type="ChEBI" id="CHEBI:29105"/>
        <label>1</label>
    </ligand>
</feature>
<feature type="binding site" evidence="12">
    <location>
        <position position="502"/>
    </location>
    <ligand>
        <name>Zn(2+)</name>
        <dbReference type="ChEBI" id="CHEBI:29105"/>
        <label>1</label>
    </ligand>
</feature>
<dbReference type="InterPro" id="IPR041236">
    <property type="entry name" value="PriA_C"/>
</dbReference>
<proteinExistence type="inferred from homology"/>
<evidence type="ECO:0000256" key="10">
    <source>
        <dbReference type="ARBA" id="ARBA00023235"/>
    </source>
</evidence>
<dbReference type="Pfam" id="PF00271">
    <property type="entry name" value="Helicase_C"/>
    <property type="match status" value="1"/>
</dbReference>
<keyword evidence="16" id="KW-1185">Reference proteome</keyword>
<dbReference type="GO" id="GO:0006270">
    <property type="term" value="P:DNA replication initiation"/>
    <property type="evidence" value="ECO:0007669"/>
    <property type="project" value="TreeGrafter"/>
</dbReference>
<dbReference type="RefSeq" id="WP_010262177.1">
    <property type="nucleotide sequence ID" value="NZ_CAEG01000011.1"/>
</dbReference>
<dbReference type="OrthoDB" id="9759544at2"/>
<evidence type="ECO:0000313" key="16">
    <source>
        <dbReference type="Proteomes" id="UP000183253"/>
    </source>
</evidence>
<evidence type="ECO:0000256" key="1">
    <source>
        <dbReference type="ARBA" id="ARBA00022515"/>
    </source>
</evidence>
<dbReference type="CDD" id="cd18804">
    <property type="entry name" value="SF2_C_priA"/>
    <property type="match status" value="1"/>
</dbReference>
<dbReference type="Pfam" id="PF18319">
    <property type="entry name" value="Zn_ribbon_PriA"/>
    <property type="match status" value="1"/>
</dbReference>
<feature type="domain" description="Helicase C-terminal" evidence="14">
    <location>
        <begin position="472"/>
        <end position="663"/>
    </location>
</feature>
<dbReference type="STRING" id="1033731.SAMN05444145_104116"/>
<dbReference type="PROSITE" id="PS51194">
    <property type="entry name" value="HELICASE_CTER"/>
    <property type="match status" value="1"/>
</dbReference>
<dbReference type="Proteomes" id="UP000183253">
    <property type="component" value="Unassembled WGS sequence"/>
</dbReference>
<dbReference type="SUPFAM" id="SSF52540">
    <property type="entry name" value="P-loop containing nucleoside triphosphate hydrolases"/>
    <property type="match status" value="1"/>
</dbReference>
<dbReference type="InterPro" id="IPR001650">
    <property type="entry name" value="Helicase_C-like"/>
</dbReference>
<keyword evidence="5 12" id="KW-0378">Hydrolase</keyword>
<feature type="binding site" evidence="12">
    <location>
        <position position="468"/>
    </location>
    <ligand>
        <name>Zn(2+)</name>
        <dbReference type="ChEBI" id="CHEBI:29105"/>
        <label>2</label>
    </ligand>
</feature>
<protein>
    <recommendedName>
        <fullName evidence="12">Replication restart protein PriA</fullName>
    </recommendedName>
    <alternativeName>
        <fullName evidence="12">ATP-dependent DNA helicase PriA</fullName>
        <ecNumber evidence="12">5.6.2.4</ecNumber>
    </alternativeName>
    <alternativeName>
        <fullName evidence="12">DNA 3'-5' helicase PriA</fullName>
    </alternativeName>
</protein>
<evidence type="ECO:0000313" key="15">
    <source>
        <dbReference type="EMBL" id="SEA53791.1"/>
    </source>
</evidence>
<dbReference type="InterPro" id="IPR042115">
    <property type="entry name" value="PriA_3primeBD_sf"/>
</dbReference>
<evidence type="ECO:0000256" key="7">
    <source>
        <dbReference type="ARBA" id="ARBA00022833"/>
    </source>
</evidence>
<feature type="binding site" evidence="12">
    <location>
        <position position="459"/>
    </location>
    <ligand>
        <name>Zn(2+)</name>
        <dbReference type="ChEBI" id="CHEBI:29105"/>
        <label>1</label>
    </ligand>
</feature>
<evidence type="ECO:0000259" key="14">
    <source>
        <dbReference type="PROSITE" id="PS51194"/>
    </source>
</evidence>
<dbReference type="InterPro" id="IPR014001">
    <property type="entry name" value="Helicase_ATP-bd"/>
</dbReference>
<keyword evidence="10 12" id="KW-0413">Isomerase</keyword>
<comment type="catalytic activity">
    <reaction evidence="11 12">
        <text>ATP + H2O = ADP + phosphate + H(+)</text>
        <dbReference type="Rhea" id="RHEA:13065"/>
        <dbReference type="ChEBI" id="CHEBI:15377"/>
        <dbReference type="ChEBI" id="CHEBI:15378"/>
        <dbReference type="ChEBI" id="CHEBI:30616"/>
        <dbReference type="ChEBI" id="CHEBI:43474"/>
        <dbReference type="ChEBI" id="CHEBI:456216"/>
        <dbReference type="EC" id="5.6.2.4"/>
    </reaction>
</comment>
<dbReference type="GO" id="GO:0043138">
    <property type="term" value="F:3'-5' DNA helicase activity"/>
    <property type="evidence" value="ECO:0007669"/>
    <property type="project" value="UniProtKB-EC"/>
</dbReference>
<keyword evidence="3 12" id="KW-0479">Metal-binding</keyword>
<dbReference type="InterPro" id="IPR041222">
    <property type="entry name" value="PriA_3primeBD"/>
</dbReference>
<dbReference type="HAMAP" id="MF_00983">
    <property type="entry name" value="PriA"/>
    <property type="match status" value="1"/>
</dbReference>
<dbReference type="PROSITE" id="PS51192">
    <property type="entry name" value="HELICASE_ATP_BIND_1"/>
    <property type="match status" value="1"/>
</dbReference>
<feature type="binding site" evidence="12">
    <location>
        <position position="486"/>
    </location>
    <ligand>
        <name>Zn(2+)</name>
        <dbReference type="ChEBI" id="CHEBI:29105"/>
        <label>2</label>
    </ligand>
</feature>
<feature type="domain" description="Helicase ATP-binding" evidence="13">
    <location>
        <begin position="228"/>
        <end position="396"/>
    </location>
</feature>
<dbReference type="InterPro" id="IPR040498">
    <property type="entry name" value="PriA_CRR"/>
</dbReference>
<gene>
    <name evidence="12" type="primary">priA</name>
    <name evidence="15" type="ORF">SAMN05444145_104116</name>
</gene>
<feature type="binding site" evidence="12">
    <location>
        <position position="462"/>
    </location>
    <ligand>
        <name>Zn(2+)</name>
        <dbReference type="ChEBI" id="CHEBI:29105"/>
        <label>1</label>
    </ligand>
</feature>
<dbReference type="GO" id="GO:0005524">
    <property type="term" value="F:ATP binding"/>
    <property type="evidence" value="ECO:0007669"/>
    <property type="project" value="UniProtKB-UniRule"/>
</dbReference>
<evidence type="ECO:0000256" key="9">
    <source>
        <dbReference type="ARBA" id="ARBA00023125"/>
    </source>
</evidence>
<dbReference type="GO" id="GO:0006302">
    <property type="term" value="P:double-strand break repair"/>
    <property type="evidence" value="ECO:0007669"/>
    <property type="project" value="InterPro"/>
</dbReference>
<evidence type="ECO:0000259" key="13">
    <source>
        <dbReference type="PROSITE" id="PS51192"/>
    </source>
</evidence>
<dbReference type="AlphaFoldDB" id="A0A1H4C032"/>
<evidence type="ECO:0000256" key="4">
    <source>
        <dbReference type="ARBA" id="ARBA00022741"/>
    </source>
</evidence>
<dbReference type="FunFam" id="3.40.50.300:FF:000489">
    <property type="entry name" value="Primosome assembly protein PriA"/>
    <property type="match status" value="1"/>
</dbReference>
<evidence type="ECO:0000256" key="11">
    <source>
        <dbReference type="ARBA" id="ARBA00048988"/>
    </source>
</evidence>
<organism evidence="15 16">
    <name type="scientific">Alistipes timonensis JC136</name>
    <dbReference type="NCBI Taxonomy" id="1033731"/>
    <lineage>
        <taxon>Bacteria</taxon>
        <taxon>Pseudomonadati</taxon>
        <taxon>Bacteroidota</taxon>
        <taxon>Bacteroidia</taxon>
        <taxon>Bacteroidales</taxon>
        <taxon>Rikenellaceae</taxon>
        <taxon>Alistipes</taxon>
    </lineage>
</organism>
<dbReference type="Pfam" id="PF18074">
    <property type="entry name" value="PriA_C"/>
    <property type="match status" value="1"/>
</dbReference>
<accession>A0A1H4C032</accession>
<evidence type="ECO:0000256" key="2">
    <source>
        <dbReference type="ARBA" id="ARBA00022705"/>
    </source>
</evidence>
<dbReference type="GO" id="GO:0003677">
    <property type="term" value="F:DNA binding"/>
    <property type="evidence" value="ECO:0007669"/>
    <property type="project" value="UniProtKB-UniRule"/>
</dbReference>
<dbReference type="Pfam" id="PF17764">
    <property type="entry name" value="PriA_3primeBD"/>
    <property type="match status" value="1"/>
</dbReference>
<dbReference type="SMART" id="SM00490">
    <property type="entry name" value="HELICc"/>
    <property type="match status" value="1"/>
</dbReference>
<comment type="subunit">
    <text evidence="12">Component of the replication restart primosome.</text>
</comment>
<dbReference type="EC" id="5.6.2.4" evidence="12"/>
<dbReference type="Gene3D" id="3.40.50.300">
    <property type="entry name" value="P-loop containing nucleotide triphosphate hydrolases"/>
    <property type="match status" value="2"/>
</dbReference>
<feature type="binding site" evidence="12">
    <location>
        <position position="489"/>
    </location>
    <ligand>
        <name>Zn(2+)</name>
        <dbReference type="ChEBI" id="CHEBI:29105"/>
        <label>2</label>
    </ligand>
</feature>
<keyword evidence="1 12" id="KW-0639">Primosome</keyword>
<feature type="binding site" evidence="12">
    <location>
        <position position="471"/>
    </location>
    <ligand>
        <name>Zn(2+)</name>
        <dbReference type="ChEBI" id="CHEBI:29105"/>
        <label>2</label>
    </ligand>
</feature>
<name>A0A1H4C032_9BACT</name>
<dbReference type="PANTHER" id="PTHR30580:SF0">
    <property type="entry name" value="PRIMOSOMAL PROTEIN N"/>
    <property type="match status" value="1"/>
</dbReference>
<keyword evidence="4 12" id="KW-0547">Nucleotide-binding</keyword>
<dbReference type="GO" id="GO:0006310">
    <property type="term" value="P:DNA recombination"/>
    <property type="evidence" value="ECO:0007669"/>
    <property type="project" value="InterPro"/>
</dbReference>
<keyword evidence="8 12" id="KW-0067">ATP-binding</keyword>
<dbReference type="InterPro" id="IPR006935">
    <property type="entry name" value="Helicase/UvrB_N"/>
</dbReference>
<reference evidence="15 16" key="1">
    <citation type="submission" date="2016-10" db="EMBL/GenBank/DDBJ databases">
        <authorList>
            <person name="de Groot N.N."/>
        </authorList>
    </citation>
    <scope>NUCLEOTIDE SEQUENCE [LARGE SCALE GENOMIC DNA]</scope>
    <source>
        <strain evidence="15 16">DSM 25383</strain>
    </source>
</reference>
<keyword evidence="2 12" id="KW-0235">DNA replication</keyword>
<dbReference type="InterPro" id="IPR027417">
    <property type="entry name" value="P-loop_NTPase"/>
</dbReference>
<keyword evidence="6 12" id="KW-0347">Helicase</keyword>
<comment type="function">
    <text evidence="12">Initiates the restart of stalled replication forks, which reloads the replicative helicase on sites other than the origin of replication. Recognizes and binds to abandoned replication forks and remodels them to uncover a helicase loading site. Promotes assembly of the primosome at these replication forks.</text>
</comment>
<dbReference type="NCBIfam" id="TIGR00595">
    <property type="entry name" value="priA"/>
    <property type="match status" value="1"/>
</dbReference>